<dbReference type="Proteomes" id="UP000582090">
    <property type="component" value="Unassembled WGS sequence"/>
</dbReference>
<dbReference type="GO" id="GO:0009279">
    <property type="term" value="C:cell outer membrane"/>
    <property type="evidence" value="ECO:0007669"/>
    <property type="project" value="UniProtKB-SubCell"/>
</dbReference>
<keyword evidence="9 17" id="KW-0675">Receptor</keyword>
<gene>
    <name evidence="17" type="ORF">GGQ67_001321</name>
</gene>
<dbReference type="CDD" id="cd01347">
    <property type="entry name" value="ligand_gated_channel"/>
    <property type="match status" value="1"/>
</dbReference>
<dbReference type="GO" id="GO:0015344">
    <property type="term" value="F:siderophore uptake transmembrane transporter activity"/>
    <property type="evidence" value="ECO:0007669"/>
    <property type="project" value="TreeGrafter"/>
</dbReference>
<dbReference type="InterPro" id="IPR010949">
    <property type="entry name" value="TonB_Hb/transfer/lactofer_rcpt"/>
</dbReference>
<dbReference type="PANTHER" id="PTHR30069:SF29">
    <property type="entry name" value="HEMOGLOBIN AND HEMOGLOBIN-HAPTOGLOBIN-BINDING PROTEIN 1-RELATED"/>
    <property type="match status" value="1"/>
</dbReference>
<evidence type="ECO:0000256" key="7">
    <source>
        <dbReference type="ARBA" id="ARBA00023077"/>
    </source>
</evidence>
<feature type="chain" id="PRO_5030959747" evidence="14">
    <location>
        <begin position="20"/>
        <end position="766"/>
    </location>
</feature>
<keyword evidence="3 11" id="KW-0813">Transport</keyword>
<proteinExistence type="inferred from homology"/>
<comment type="caution">
    <text evidence="17">The sequence shown here is derived from an EMBL/GenBank/DDBJ whole genome shotgun (WGS) entry which is preliminary data.</text>
</comment>
<evidence type="ECO:0000256" key="11">
    <source>
        <dbReference type="PROSITE-ProRule" id="PRU01360"/>
    </source>
</evidence>
<keyword evidence="5 11" id="KW-0812">Transmembrane</keyword>
<evidence type="ECO:0000256" key="1">
    <source>
        <dbReference type="ARBA" id="ARBA00004571"/>
    </source>
</evidence>
<evidence type="ECO:0000256" key="4">
    <source>
        <dbReference type="ARBA" id="ARBA00022452"/>
    </source>
</evidence>
<dbReference type="InterPro" id="IPR039426">
    <property type="entry name" value="TonB-dep_rcpt-like"/>
</dbReference>
<feature type="domain" description="TonB-dependent receptor plug" evidence="16">
    <location>
        <begin position="66"/>
        <end position="170"/>
    </location>
</feature>
<evidence type="ECO:0000256" key="14">
    <source>
        <dbReference type="SAM" id="SignalP"/>
    </source>
</evidence>
<organism evidence="17 18">
    <name type="scientific">Rhizobium metallidurans</name>
    <dbReference type="NCBI Taxonomy" id="1265931"/>
    <lineage>
        <taxon>Bacteria</taxon>
        <taxon>Pseudomonadati</taxon>
        <taxon>Pseudomonadota</taxon>
        <taxon>Alphaproteobacteria</taxon>
        <taxon>Hyphomicrobiales</taxon>
        <taxon>Rhizobiaceae</taxon>
        <taxon>Rhizobium/Agrobacterium group</taxon>
        <taxon>Rhizobium</taxon>
    </lineage>
</organism>
<evidence type="ECO:0000256" key="5">
    <source>
        <dbReference type="ARBA" id="ARBA00022692"/>
    </source>
</evidence>
<dbReference type="NCBIfam" id="TIGR01786">
    <property type="entry name" value="TonB-hemlactrns"/>
    <property type="match status" value="1"/>
</dbReference>
<comment type="subcellular location">
    <subcellularLocation>
        <location evidence="1 11">Cell outer membrane</location>
        <topology evidence="1 11">Multi-pass membrane protein</topology>
    </subcellularLocation>
</comment>
<evidence type="ECO:0000256" key="12">
    <source>
        <dbReference type="PROSITE-ProRule" id="PRU10144"/>
    </source>
</evidence>
<keyword evidence="10 11" id="KW-0998">Cell outer membrane</keyword>
<evidence type="ECO:0000256" key="9">
    <source>
        <dbReference type="ARBA" id="ARBA00023170"/>
    </source>
</evidence>
<keyword evidence="4 11" id="KW-1134">Transmembrane beta strand</keyword>
<protein>
    <submittedName>
        <fullName evidence="17">Hemoglobin/transferrin/lactoferrin receptor protein</fullName>
    </submittedName>
</protein>
<feature type="signal peptide" evidence="14">
    <location>
        <begin position="1"/>
        <end position="19"/>
    </location>
</feature>
<dbReference type="InterPro" id="IPR010917">
    <property type="entry name" value="TonB_rcpt_CS"/>
</dbReference>
<keyword evidence="7 13" id="KW-0798">TonB box</keyword>
<dbReference type="RefSeq" id="WP_183899377.1">
    <property type="nucleotide sequence ID" value="NZ_JACIDW010000002.1"/>
</dbReference>
<dbReference type="InterPro" id="IPR011276">
    <property type="entry name" value="TonB_haem/Hb_rcpt"/>
</dbReference>
<evidence type="ECO:0000256" key="2">
    <source>
        <dbReference type="ARBA" id="ARBA00009810"/>
    </source>
</evidence>
<dbReference type="InterPro" id="IPR036942">
    <property type="entry name" value="Beta-barrel_TonB_sf"/>
</dbReference>
<name>A0A7W6CWM5_9HYPH</name>
<feature type="short sequence motif" description="TonB C-terminal box" evidence="12">
    <location>
        <begin position="749"/>
        <end position="766"/>
    </location>
</feature>
<dbReference type="PROSITE" id="PS01156">
    <property type="entry name" value="TONB_DEPENDENT_REC_2"/>
    <property type="match status" value="1"/>
</dbReference>
<reference evidence="17 18" key="1">
    <citation type="submission" date="2020-08" db="EMBL/GenBank/DDBJ databases">
        <title>Genomic Encyclopedia of Type Strains, Phase IV (KMG-IV): sequencing the most valuable type-strain genomes for metagenomic binning, comparative biology and taxonomic classification.</title>
        <authorList>
            <person name="Goeker M."/>
        </authorList>
    </citation>
    <scope>NUCLEOTIDE SEQUENCE [LARGE SCALE GENOMIC DNA]</scope>
    <source>
        <strain evidence="17 18">DSM 26575</strain>
    </source>
</reference>
<dbReference type="InterPro" id="IPR037066">
    <property type="entry name" value="Plug_dom_sf"/>
</dbReference>
<evidence type="ECO:0000313" key="17">
    <source>
        <dbReference type="EMBL" id="MBB3963696.1"/>
    </source>
</evidence>
<evidence type="ECO:0000256" key="6">
    <source>
        <dbReference type="ARBA" id="ARBA00022729"/>
    </source>
</evidence>
<accession>A0A7W6CWM5</accession>
<dbReference type="GO" id="GO:0015232">
    <property type="term" value="F:heme transmembrane transporter activity"/>
    <property type="evidence" value="ECO:0007669"/>
    <property type="project" value="InterPro"/>
</dbReference>
<evidence type="ECO:0000256" key="10">
    <source>
        <dbReference type="ARBA" id="ARBA00023237"/>
    </source>
</evidence>
<dbReference type="PANTHER" id="PTHR30069">
    <property type="entry name" value="TONB-DEPENDENT OUTER MEMBRANE RECEPTOR"/>
    <property type="match status" value="1"/>
</dbReference>
<evidence type="ECO:0000256" key="8">
    <source>
        <dbReference type="ARBA" id="ARBA00023136"/>
    </source>
</evidence>
<keyword evidence="18" id="KW-1185">Reference proteome</keyword>
<dbReference type="Gene3D" id="2.170.130.10">
    <property type="entry name" value="TonB-dependent receptor, plug domain"/>
    <property type="match status" value="1"/>
</dbReference>
<dbReference type="InterPro" id="IPR012910">
    <property type="entry name" value="Plug_dom"/>
</dbReference>
<comment type="similarity">
    <text evidence="2 11 13">Belongs to the TonB-dependent receptor family.</text>
</comment>
<dbReference type="GO" id="GO:0044718">
    <property type="term" value="P:siderophore transmembrane transport"/>
    <property type="evidence" value="ECO:0007669"/>
    <property type="project" value="TreeGrafter"/>
</dbReference>
<dbReference type="AlphaFoldDB" id="A0A7W6CWM5"/>
<dbReference type="Pfam" id="PF00593">
    <property type="entry name" value="TonB_dep_Rec_b-barrel"/>
    <property type="match status" value="1"/>
</dbReference>
<dbReference type="EMBL" id="JACIDW010000002">
    <property type="protein sequence ID" value="MBB3963696.1"/>
    <property type="molecule type" value="Genomic_DNA"/>
</dbReference>
<sequence length="766" mass="82953">MVIRHWRAALLVGTAFVLAGPVSQALAQSAQTTTTPAATSDGETTLQKIVVKGKRVSAAPEPGSVTDTPLATETTAAEIENKQITSIGDLGRIAEPGVNFNRNTGGVNIRGLEGSRVLTTVDGIPLTFLSDATRSATGGVDTFDFSSLSAVDVLRGADSSRAGGGALGGVLAVRTLEPEDLIEEGRDWGGIVKYTYDSSDRSSAPSAAIAKRIENTSIMFQGGYKAGKQTDSQGTVDTYGATRTAPNPSDYQQHNLLFKLRQQLEGGHTIGLTAESYRKDRDTDAKTNQVRVLGPRDQYLPGNYLTNDATARDRVSLDYKFQSESDDSLVDAAWASLYWQDQTRGTGYNGYRSTSVVGPIGRLNEYNERTIGLVGALEKNVDTGYLDHNFVFGFDIARSIDEQYSSGYDRCPAPLANGSYPAGYTACANLHTNQADTPKVDSGRIGLYVDDKINFGDTGFSVTPGVRFDWVKHDPKMTDAFAENANNPALPNSFDDTAISPKVRLEQEVNDQVLLYGQWAMGFRAPTAGELYSNFGGPGTYLRIGNPNLKSETSNGFEVGAKLGDDEFGGRVNLFYNRYRNFIDTTSLNAAQAAALGYNLAQYPQGITTYNNVANAEIYGTEVSVHKRFSNGFRALAGLAYAEGNNLDTNTFLQSVAPLKAVISVGYDTETWGVGLDWTGVKRARGQTIGTATSMSYFSTPGYGIVDLTAWWEPEQIKGLKINAGIYNVFDKTYYDYASVRNGGSQPREYYSEPGRTFKISLTQRF</sequence>
<evidence type="ECO:0000256" key="13">
    <source>
        <dbReference type="RuleBase" id="RU003357"/>
    </source>
</evidence>
<evidence type="ECO:0000256" key="3">
    <source>
        <dbReference type="ARBA" id="ARBA00022448"/>
    </source>
</evidence>
<dbReference type="NCBIfam" id="TIGR01785">
    <property type="entry name" value="TonB-hemin"/>
    <property type="match status" value="1"/>
</dbReference>
<dbReference type="SUPFAM" id="SSF56935">
    <property type="entry name" value="Porins"/>
    <property type="match status" value="1"/>
</dbReference>
<evidence type="ECO:0000259" key="16">
    <source>
        <dbReference type="Pfam" id="PF07715"/>
    </source>
</evidence>
<feature type="domain" description="TonB-dependent receptor-like beta-barrel" evidence="15">
    <location>
        <begin position="271"/>
        <end position="729"/>
    </location>
</feature>
<dbReference type="PROSITE" id="PS52016">
    <property type="entry name" value="TONB_DEPENDENT_REC_3"/>
    <property type="match status" value="1"/>
</dbReference>
<evidence type="ECO:0000313" key="18">
    <source>
        <dbReference type="Proteomes" id="UP000582090"/>
    </source>
</evidence>
<dbReference type="Pfam" id="PF07715">
    <property type="entry name" value="Plug"/>
    <property type="match status" value="1"/>
</dbReference>
<keyword evidence="8 11" id="KW-0472">Membrane</keyword>
<dbReference type="InterPro" id="IPR000531">
    <property type="entry name" value="Beta-barrel_TonB"/>
</dbReference>
<evidence type="ECO:0000259" key="15">
    <source>
        <dbReference type="Pfam" id="PF00593"/>
    </source>
</evidence>
<dbReference type="Gene3D" id="2.40.170.20">
    <property type="entry name" value="TonB-dependent receptor, beta-barrel domain"/>
    <property type="match status" value="1"/>
</dbReference>
<keyword evidence="6 14" id="KW-0732">Signal</keyword>